<dbReference type="FunFam" id="3.30.420.10:FF:000045">
    <property type="entry name" value="3'-5' exonuclease DinG"/>
    <property type="match status" value="1"/>
</dbReference>
<evidence type="ECO:0000313" key="9">
    <source>
        <dbReference type="EMBL" id="KRM18366.1"/>
    </source>
</evidence>
<organism evidence="9 10">
    <name type="scientific">Ligilactobacillus hayakitensis DSM 18933 = JCM 14209</name>
    <dbReference type="NCBI Taxonomy" id="1423755"/>
    <lineage>
        <taxon>Bacteria</taxon>
        <taxon>Bacillati</taxon>
        <taxon>Bacillota</taxon>
        <taxon>Bacilli</taxon>
        <taxon>Lactobacillales</taxon>
        <taxon>Lactobacillaceae</taxon>
        <taxon>Ligilactobacillus</taxon>
    </lineage>
</organism>
<dbReference type="GO" id="GO:0003677">
    <property type="term" value="F:DNA binding"/>
    <property type="evidence" value="ECO:0007669"/>
    <property type="project" value="InterPro"/>
</dbReference>
<evidence type="ECO:0000256" key="2">
    <source>
        <dbReference type="ARBA" id="ARBA00022695"/>
    </source>
</evidence>
<protein>
    <recommendedName>
        <fullName evidence="7">DNA polymerase III polC-type</fullName>
    </recommendedName>
</protein>
<keyword evidence="10" id="KW-1185">Reference proteome</keyword>
<dbReference type="Gene3D" id="3.30.420.10">
    <property type="entry name" value="Ribonuclease H-like superfamily/Ribonuclease H"/>
    <property type="match status" value="1"/>
</dbReference>
<name>A0A0R1WKK4_9LACO</name>
<evidence type="ECO:0000256" key="1">
    <source>
        <dbReference type="ARBA" id="ARBA00022679"/>
    </source>
</evidence>
<dbReference type="AlphaFoldDB" id="A0A0R1WKK4"/>
<dbReference type="InterPro" id="IPR013520">
    <property type="entry name" value="Ribonucl_H"/>
</dbReference>
<accession>A0A0R1WKK4</accession>
<dbReference type="Pfam" id="PF00929">
    <property type="entry name" value="RNase_T"/>
    <property type="match status" value="1"/>
</dbReference>
<evidence type="ECO:0000256" key="6">
    <source>
        <dbReference type="ARBA" id="ARBA00022932"/>
    </source>
</evidence>
<keyword evidence="5" id="KW-0378">Hydrolase</keyword>
<keyword evidence="2" id="KW-0548">Nucleotidyltransferase</keyword>
<dbReference type="NCBIfam" id="TIGR00573">
    <property type="entry name" value="dnaq"/>
    <property type="match status" value="1"/>
</dbReference>
<evidence type="ECO:0000256" key="4">
    <source>
        <dbReference type="ARBA" id="ARBA00022722"/>
    </source>
</evidence>
<dbReference type="RefSeq" id="WP_025022090.1">
    <property type="nucleotide sequence ID" value="NZ_AZGD01000095.1"/>
</dbReference>
<evidence type="ECO:0000256" key="7">
    <source>
        <dbReference type="ARBA" id="ARBA00070925"/>
    </source>
</evidence>
<dbReference type="InterPro" id="IPR036397">
    <property type="entry name" value="RNaseH_sf"/>
</dbReference>
<dbReference type="EMBL" id="AZGD01000095">
    <property type="protein sequence ID" value="KRM18366.1"/>
    <property type="molecule type" value="Genomic_DNA"/>
</dbReference>
<dbReference type="GO" id="GO:0003887">
    <property type="term" value="F:DNA-directed DNA polymerase activity"/>
    <property type="evidence" value="ECO:0007669"/>
    <property type="project" value="UniProtKB-KW"/>
</dbReference>
<keyword evidence="3" id="KW-0235">DNA replication</keyword>
<dbReference type="PATRIC" id="fig|1423755.3.peg.1103"/>
<feature type="domain" description="Exonuclease" evidence="8">
    <location>
        <begin position="2"/>
        <end position="167"/>
    </location>
</feature>
<keyword evidence="1" id="KW-0808">Transferase</keyword>
<dbReference type="CDD" id="cd06130">
    <property type="entry name" value="DNA_pol_III_epsilon_like"/>
    <property type="match status" value="1"/>
</dbReference>
<dbReference type="PANTHER" id="PTHR30231">
    <property type="entry name" value="DNA POLYMERASE III SUBUNIT EPSILON"/>
    <property type="match status" value="1"/>
</dbReference>
<dbReference type="SUPFAM" id="SSF53098">
    <property type="entry name" value="Ribonuclease H-like"/>
    <property type="match status" value="1"/>
</dbReference>
<evidence type="ECO:0000313" key="10">
    <source>
        <dbReference type="Proteomes" id="UP000051054"/>
    </source>
</evidence>
<dbReference type="eggNOG" id="COG0847">
    <property type="taxonomic scope" value="Bacteria"/>
</dbReference>
<dbReference type="OrthoDB" id="9803913at2"/>
<evidence type="ECO:0000256" key="3">
    <source>
        <dbReference type="ARBA" id="ARBA00022705"/>
    </source>
</evidence>
<dbReference type="PANTHER" id="PTHR30231:SF42">
    <property type="entry name" value="EXONUCLEASE"/>
    <property type="match status" value="1"/>
</dbReference>
<evidence type="ECO:0000259" key="8">
    <source>
        <dbReference type="SMART" id="SM00479"/>
    </source>
</evidence>
<gene>
    <name evidence="9" type="ORF">FC40_GL001046</name>
</gene>
<proteinExistence type="predicted"/>
<comment type="caution">
    <text evidence="9">The sequence shown here is derived from an EMBL/GenBank/DDBJ whole genome shotgun (WGS) entry which is preliminary data.</text>
</comment>
<sequence length="177" mass="20240">MDFVAIDFETANAKRNSPCSIALSVVENNQIVAEFYSLIKPDTDFSWRNIQVNGITENDVKDAPSFPELWPHIKNFFTPEKLVVAHNAPFDVSVLKRTLEFYGIPQPTFNVIDTLKTSKDFFSDFENHKLDTICRNLNITLKNHHNALSDSVACAQILLYQTKKFGNQQIAKYIKLK</sequence>
<keyword evidence="5" id="KW-0269">Exonuclease</keyword>
<keyword evidence="4" id="KW-0540">Nuclease</keyword>
<evidence type="ECO:0000256" key="5">
    <source>
        <dbReference type="ARBA" id="ARBA00022839"/>
    </source>
</evidence>
<dbReference type="Proteomes" id="UP000051054">
    <property type="component" value="Unassembled WGS sequence"/>
</dbReference>
<dbReference type="GO" id="GO:0008408">
    <property type="term" value="F:3'-5' exonuclease activity"/>
    <property type="evidence" value="ECO:0007669"/>
    <property type="project" value="TreeGrafter"/>
</dbReference>
<keyword evidence="6 9" id="KW-0239">DNA-directed DNA polymerase</keyword>
<dbReference type="GO" id="GO:0006260">
    <property type="term" value="P:DNA replication"/>
    <property type="evidence" value="ECO:0007669"/>
    <property type="project" value="UniProtKB-KW"/>
</dbReference>
<reference evidence="9 10" key="1">
    <citation type="journal article" date="2015" name="Genome Announc.">
        <title>Expanding the biotechnology potential of lactobacilli through comparative genomics of 213 strains and associated genera.</title>
        <authorList>
            <person name="Sun Z."/>
            <person name="Harris H.M."/>
            <person name="McCann A."/>
            <person name="Guo C."/>
            <person name="Argimon S."/>
            <person name="Zhang W."/>
            <person name="Yang X."/>
            <person name="Jeffery I.B."/>
            <person name="Cooney J.C."/>
            <person name="Kagawa T.F."/>
            <person name="Liu W."/>
            <person name="Song Y."/>
            <person name="Salvetti E."/>
            <person name="Wrobel A."/>
            <person name="Rasinkangas P."/>
            <person name="Parkhill J."/>
            <person name="Rea M.C."/>
            <person name="O'Sullivan O."/>
            <person name="Ritari J."/>
            <person name="Douillard F.P."/>
            <person name="Paul Ross R."/>
            <person name="Yang R."/>
            <person name="Briner A.E."/>
            <person name="Felis G.E."/>
            <person name="de Vos W.M."/>
            <person name="Barrangou R."/>
            <person name="Klaenhammer T.R."/>
            <person name="Caufield P.W."/>
            <person name="Cui Y."/>
            <person name="Zhang H."/>
            <person name="O'Toole P.W."/>
        </authorList>
    </citation>
    <scope>NUCLEOTIDE SEQUENCE [LARGE SCALE GENOMIC DNA]</scope>
    <source>
        <strain evidence="9 10">DSM 18933</strain>
    </source>
</reference>
<dbReference type="STRING" id="1423755.FC40_GL001046"/>
<dbReference type="GO" id="GO:0005829">
    <property type="term" value="C:cytosol"/>
    <property type="evidence" value="ECO:0007669"/>
    <property type="project" value="TreeGrafter"/>
</dbReference>
<dbReference type="SMART" id="SM00479">
    <property type="entry name" value="EXOIII"/>
    <property type="match status" value="1"/>
</dbReference>
<dbReference type="InterPro" id="IPR006054">
    <property type="entry name" value="DnaQ"/>
</dbReference>
<dbReference type="InterPro" id="IPR012337">
    <property type="entry name" value="RNaseH-like_sf"/>
</dbReference>